<dbReference type="AlphaFoldDB" id="A0A3P8SL86"/>
<reference evidence="3" key="3">
    <citation type="submission" date="2025-09" db="UniProtKB">
        <authorList>
            <consortium name="Ensembl"/>
        </authorList>
    </citation>
    <scope>IDENTIFICATION</scope>
</reference>
<dbReference type="SUPFAM" id="SSF53098">
    <property type="entry name" value="Ribonuclease H-like"/>
    <property type="match status" value="1"/>
</dbReference>
<proteinExistence type="predicted"/>
<dbReference type="PANTHER" id="PTHR45913">
    <property type="entry name" value="EPM2A-INTERACTING PROTEIN 1"/>
    <property type="match status" value="1"/>
</dbReference>
<feature type="domain" description="HAT C-terminal dimerisation" evidence="2">
    <location>
        <begin position="576"/>
        <end position="628"/>
    </location>
</feature>
<accession>A0A3P8SL86</accession>
<organism evidence="3 4">
    <name type="scientific">Amphiprion percula</name>
    <name type="common">Orange clownfish</name>
    <name type="synonym">Lutjanus percula</name>
    <dbReference type="NCBI Taxonomy" id="161767"/>
    <lineage>
        <taxon>Eukaryota</taxon>
        <taxon>Metazoa</taxon>
        <taxon>Chordata</taxon>
        <taxon>Craniata</taxon>
        <taxon>Vertebrata</taxon>
        <taxon>Euteleostomi</taxon>
        <taxon>Actinopterygii</taxon>
        <taxon>Neopterygii</taxon>
        <taxon>Teleostei</taxon>
        <taxon>Neoteleostei</taxon>
        <taxon>Acanthomorphata</taxon>
        <taxon>Ovalentaria</taxon>
        <taxon>Pomacentridae</taxon>
        <taxon>Amphiprion</taxon>
    </lineage>
</organism>
<dbReference type="GO" id="GO:0046983">
    <property type="term" value="F:protein dimerization activity"/>
    <property type="evidence" value="ECO:0007669"/>
    <property type="project" value="InterPro"/>
</dbReference>
<reference evidence="3 4" key="1">
    <citation type="submission" date="2018-03" db="EMBL/GenBank/DDBJ databases">
        <title>Finding Nemo's genes: A chromosome-scale reference assembly of the genome of the orange clownfish Amphiprion percula.</title>
        <authorList>
            <person name="Lehmann R."/>
        </authorList>
    </citation>
    <scope>NUCLEOTIDE SEQUENCE</scope>
</reference>
<keyword evidence="4" id="KW-1185">Reference proteome</keyword>
<evidence type="ECO:0000256" key="1">
    <source>
        <dbReference type="SAM" id="MobiDB-lite"/>
    </source>
</evidence>
<dbReference type="GeneTree" id="ENSGT00940000160436"/>
<dbReference type="InterPro" id="IPR012337">
    <property type="entry name" value="RNaseH-like_sf"/>
</dbReference>
<dbReference type="PANTHER" id="PTHR45913:SF19">
    <property type="entry name" value="LOW QUALITY PROTEIN: ZINC FINGER BED DOMAIN-CONTAINING PROTEIN 5-LIKE"/>
    <property type="match status" value="1"/>
</dbReference>
<evidence type="ECO:0000313" key="4">
    <source>
        <dbReference type="Proteomes" id="UP000265080"/>
    </source>
</evidence>
<sequence>MALLAKSWALFTFSWVCASTVLAAYWFQVFCLCCILSLAFEVVAVFYLYSVYTCNRHIFWCGKGFAVLLCEFAYLANTYDKLERQVEKESEESGEPPSKRPSPFGGGGGGDHHCKGISKQPNQPSKCRKYREEYTLYGFKCIIINEVQHPQCVVCTEVLANESLKPVKMLRHLKTKHPFLAAKPTDFFRQKERDQTTIPTKAQKASYEVAYLTVQAKKPHTVGETLIKPAAIAMCRTMHGDKQARELEAVPLSDGTISRHITDMAQDIKCQLIDRVKQGKYDLQLDESLDVYSFDGTLNEDMLFCVPLEAKCTGEDIFTKLDSKLKEEGLSWDVCISVCTKGAAAMLGKKKGLKARVLQVAPHVNFTHCIIHREALASKMLDPELNSVLETATKMVNYIKSRPLNMRLFATLCSELESEHQGLLFHSDDRWLSRGKALSRLYELRDEVRLFLMEHDSQFADHLTDPDWLTRLAYLSCIFNKLNGLDMLLQGENTSIMTLNDKILEMGRIDMFPELEEFMEENGLSVDTVTEFITSHLQALLEHFNKFFPEEMAPEKYDWIRSLFTVTTTSPFNSKPLSEFWISVQKEYPQLSRAALDVLMPFGCMYLCEKTFSALTYIKNKYRSRLNVEDDLRVAVSKIKPRIDLLCSTHSAHPSH</sequence>
<feature type="region of interest" description="Disordered" evidence="1">
    <location>
        <begin position="86"/>
        <end position="125"/>
    </location>
</feature>
<dbReference type="Proteomes" id="UP000265080">
    <property type="component" value="Chromosome 18"/>
</dbReference>
<dbReference type="InterPro" id="IPR008906">
    <property type="entry name" value="HATC_C_dom"/>
</dbReference>
<dbReference type="Pfam" id="PF05699">
    <property type="entry name" value="Dimer_Tnp_hAT"/>
    <property type="match status" value="1"/>
</dbReference>
<dbReference type="Ensembl" id="ENSAPET00000013172.1">
    <property type="protein sequence ID" value="ENSAPEP00000012829.1"/>
    <property type="gene ID" value="ENSAPEG00000008970.1"/>
</dbReference>
<name>A0A3P8SL86_AMPPE</name>
<protein>
    <recommendedName>
        <fullName evidence="2">HAT C-terminal dimerisation domain-containing protein</fullName>
    </recommendedName>
</protein>
<evidence type="ECO:0000259" key="2">
    <source>
        <dbReference type="Pfam" id="PF05699"/>
    </source>
</evidence>
<evidence type="ECO:0000313" key="3">
    <source>
        <dbReference type="Ensembl" id="ENSAPEP00000012829.1"/>
    </source>
</evidence>
<reference evidence="3" key="2">
    <citation type="submission" date="2025-08" db="UniProtKB">
        <authorList>
            <consortium name="Ensembl"/>
        </authorList>
    </citation>
    <scope>IDENTIFICATION</scope>
</reference>
<dbReference type="STRING" id="161767.ENSAPEP00000012829"/>